<dbReference type="Proteomes" id="UP001195483">
    <property type="component" value="Unassembled WGS sequence"/>
</dbReference>
<gene>
    <name evidence="5" type="ORF">CHS0354_007721</name>
    <name evidence="4" type="ORF">CHS0354_037436</name>
</gene>
<dbReference type="InterPro" id="IPR001878">
    <property type="entry name" value="Znf_CCHC"/>
</dbReference>
<protein>
    <recommendedName>
        <fullName evidence="3">CCHC-type domain-containing protein</fullName>
    </recommendedName>
</protein>
<reference evidence="5" key="2">
    <citation type="journal article" date="2021" name="Genome Biol. Evol.">
        <title>Developing a high-quality reference genome for a parasitic bivalve with doubly uniparental inheritance (Bivalvia: Unionida).</title>
        <authorList>
            <person name="Smith C.H."/>
        </authorList>
    </citation>
    <scope>NUCLEOTIDE SEQUENCE</scope>
    <source>
        <strain evidence="5">CHS0354</strain>
        <tissue evidence="5">Mantle</tissue>
    </source>
</reference>
<dbReference type="SUPFAM" id="SSF57756">
    <property type="entry name" value="Retrovirus zinc finger-like domains"/>
    <property type="match status" value="1"/>
</dbReference>
<sequence>MEEPTQIELLIRALRGVIRKFSPDNPTDYSSTFRDKSQDTCYICKNKGHWATECPDRQKTSVKKDKSRDTCYHCKERGHWSTECPKKQQQKQEKEEEEEKEEPRDRKRRRKL</sequence>
<accession>A0AAE0SIS5</accession>
<dbReference type="PROSITE" id="PS50158">
    <property type="entry name" value="ZF_CCHC"/>
    <property type="match status" value="2"/>
</dbReference>
<reference evidence="5" key="1">
    <citation type="journal article" date="2021" name="Genome Biol. Evol.">
        <title>A High-Quality Reference Genome for a Parasitic Bivalve with Doubly Uniparental Inheritance (Bivalvia: Unionida).</title>
        <authorList>
            <person name="Smith C.H."/>
        </authorList>
    </citation>
    <scope>NUCLEOTIDE SEQUENCE</scope>
    <source>
        <strain evidence="5">CHS0354</strain>
    </source>
</reference>
<reference evidence="5" key="3">
    <citation type="submission" date="2023-05" db="EMBL/GenBank/DDBJ databases">
        <authorList>
            <person name="Smith C.H."/>
        </authorList>
    </citation>
    <scope>NUCLEOTIDE SEQUENCE</scope>
    <source>
        <strain evidence="5">CHS0354</strain>
        <tissue evidence="5">Mantle</tissue>
    </source>
</reference>
<name>A0AAE0SIS5_9BIVA</name>
<dbReference type="EMBL" id="JAEAOA010000526">
    <property type="protein sequence ID" value="KAK3592719.1"/>
    <property type="molecule type" value="Genomic_DNA"/>
</dbReference>
<evidence type="ECO:0000313" key="4">
    <source>
        <dbReference type="EMBL" id="KAK3578452.1"/>
    </source>
</evidence>
<dbReference type="EMBL" id="JAEAOA010002189">
    <property type="protein sequence ID" value="KAK3578452.1"/>
    <property type="molecule type" value="Genomic_DNA"/>
</dbReference>
<keyword evidence="6" id="KW-1185">Reference proteome</keyword>
<dbReference type="Pfam" id="PF00098">
    <property type="entry name" value="zf-CCHC"/>
    <property type="match status" value="2"/>
</dbReference>
<evidence type="ECO:0000313" key="5">
    <source>
        <dbReference type="EMBL" id="KAK3592719.1"/>
    </source>
</evidence>
<feature type="region of interest" description="Disordered" evidence="2">
    <location>
        <begin position="79"/>
        <end position="112"/>
    </location>
</feature>
<dbReference type="SMART" id="SM00343">
    <property type="entry name" value="ZnF_C2HC"/>
    <property type="match status" value="2"/>
</dbReference>
<feature type="compositionally biased region" description="Basic and acidic residues" evidence="2">
    <location>
        <begin position="79"/>
        <end position="94"/>
    </location>
</feature>
<evidence type="ECO:0000313" key="6">
    <source>
        <dbReference type="Proteomes" id="UP001195483"/>
    </source>
</evidence>
<dbReference type="GO" id="GO:0008270">
    <property type="term" value="F:zinc ion binding"/>
    <property type="evidence" value="ECO:0007669"/>
    <property type="project" value="UniProtKB-KW"/>
</dbReference>
<dbReference type="AlphaFoldDB" id="A0AAE0SIS5"/>
<evidence type="ECO:0000256" key="1">
    <source>
        <dbReference type="PROSITE-ProRule" id="PRU00047"/>
    </source>
</evidence>
<keyword evidence="1" id="KW-0863">Zinc-finger</keyword>
<evidence type="ECO:0000259" key="3">
    <source>
        <dbReference type="PROSITE" id="PS50158"/>
    </source>
</evidence>
<keyword evidence="1" id="KW-0479">Metal-binding</keyword>
<dbReference type="Gene3D" id="4.10.60.10">
    <property type="entry name" value="Zinc finger, CCHC-type"/>
    <property type="match status" value="2"/>
</dbReference>
<feature type="domain" description="CCHC-type" evidence="3">
    <location>
        <begin position="71"/>
        <end position="86"/>
    </location>
</feature>
<dbReference type="GO" id="GO:0003676">
    <property type="term" value="F:nucleic acid binding"/>
    <property type="evidence" value="ECO:0007669"/>
    <property type="project" value="InterPro"/>
</dbReference>
<evidence type="ECO:0000256" key="2">
    <source>
        <dbReference type="SAM" id="MobiDB-lite"/>
    </source>
</evidence>
<keyword evidence="1" id="KW-0862">Zinc</keyword>
<feature type="domain" description="CCHC-type" evidence="3">
    <location>
        <begin position="41"/>
        <end position="56"/>
    </location>
</feature>
<organism evidence="5 6">
    <name type="scientific">Potamilus streckersoni</name>
    <dbReference type="NCBI Taxonomy" id="2493646"/>
    <lineage>
        <taxon>Eukaryota</taxon>
        <taxon>Metazoa</taxon>
        <taxon>Spiralia</taxon>
        <taxon>Lophotrochozoa</taxon>
        <taxon>Mollusca</taxon>
        <taxon>Bivalvia</taxon>
        <taxon>Autobranchia</taxon>
        <taxon>Heteroconchia</taxon>
        <taxon>Palaeoheterodonta</taxon>
        <taxon>Unionida</taxon>
        <taxon>Unionoidea</taxon>
        <taxon>Unionidae</taxon>
        <taxon>Ambleminae</taxon>
        <taxon>Lampsilini</taxon>
        <taxon>Potamilus</taxon>
    </lineage>
</organism>
<dbReference type="InterPro" id="IPR036875">
    <property type="entry name" value="Znf_CCHC_sf"/>
</dbReference>
<proteinExistence type="predicted"/>
<comment type="caution">
    <text evidence="5">The sequence shown here is derived from an EMBL/GenBank/DDBJ whole genome shotgun (WGS) entry which is preliminary data.</text>
</comment>